<evidence type="ECO:0000256" key="2">
    <source>
        <dbReference type="SAM" id="Phobius"/>
    </source>
</evidence>
<keyword evidence="2" id="KW-0812">Transmembrane</keyword>
<dbReference type="SUPFAM" id="SSF63817">
    <property type="entry name" value="Sortase"/>
    <property type="match status" value="1"/>
</dbReference>
<keyword evidence="1" id="KW-0378">Hydrolase</keyword>
<evidence type="ECO:0008006" key="5">
    <source>
        <dbReference type="Google" id="ProtNLM"/>
    </source>
</evidence>
<dbReference type="Pfam" id="PF04203">
    <property type="entry name" value="Sortase"/>
    <property type="match status" value="1"/>
</dbReference>
<sequence length="208" mass="23220">MFSFLRPIRKPIAVLLLGVLMGGSSTYFWLDQVGLAFGRTDYPEETSRSVEPSLPVFIRVLAVGIEAEFETPLDLDSTGLMEVPKGFDTVAWYKHSPTPGEIGPSVIVGHVDSETGPEVFQPLKDIKDGDLIEIGREDGSTAVFEVYRLSYHSKKRFPFEKVFGDVDGSELRLITCGGVFDHSDRSYSHNLVVYAKFLHWDQKESDQG</sequence>
<dbReference type="AlphaFoldDB" id="A0A1F6FJZ4"/>
<evidence type="ECO:0000256" key="1">
    <source>
        <dbReference type="ARBA" id="ARBA00022801"/>
    </source>
</evidence>
<dbReference type="InterPro" id="IPR023365">
    <property type="entry name" value="Sortase_dom-sf"/>
</dbReference>
<evidence type="ECO:0000313" key="4">
    <source>
        <dbReference type="Proteomes" id="UP000177395"/>
    </source>
</evidence>
<dbReference type="GO" id="GO:0016787">
    <property type="term" value="F:hydrolase activity"/>
    <property type="evidence" value="ECO:0007669"/>
    <property type="project" value="UniProtKB-KW"/>
</dbReference>
<reference evidence="3 4" key="1">
    <citation type="journal article" date="2016" name="Nat. Commun.">
        <title>Thousands of microbial genomes shed light on interconnected biogeochemical processes in an aquifer system.</title>
        <authorList>
            <person name="Anantharaman K."/>
            <person name="Brown C.T."/>
            <person name="Hug L.A."/>
            <person name="Sharon I."/>
            <person name="Castelle C.J."/>
            <person name="Probst A.J."/>
            <person name="Thomas B.C."/>
            <person name="Singh A."/>
            <person name="Wilkins M.J."/>
            <person name="Karaoz U."/>
            <person name="Brodie E.L."/>
            <person name="Williams K.H."/>
            <person name="Hubbard S.S."/>
            <person name="Banfield J.F."/>
        </authorList>
    </citation>
    <scope>NUCLEOTIDE SEQUENCE [LARGE SCALE GENOMIC DNA]</scope>
</reference>
<name>A0A1F6FJZ4_9BACT</name>
<protein>
    <recommendedName>
        <fullName evidence="5">Class F sortase</fullName>
    </recommendedName>
</protein>
<dbReference type="STRING" id="1798531.A2392_01825"/>
<dbReference type="InterPro" id="IPR042001">
    <property type="entry name" value="Sortase_F"/>
</dbReference>
<proteinExistence type="predicted"/>
<evidence type="ECO:0000313" key="3">
    <source>
        <dbReference type="EMBL" id="OGG86179.1"/>
    </source>
</evidence>
<comment type="caution">
    <text evidence="3">The sequence shown here is derived from an EMBL/GenBank/DDBJ whole genome shotgun (WGS) entry which is preliminary data.</text>
</comment>
<organism evidence="3 4">
    <name type="scientific">Candidatus Kaiserbacteria bacterium RIFOXYB1_FULL_46_14</name>
    <dbReference type="NCBI Taxonomy" id="1798531"/>
    <lineage>
        <taxon>Bacteria</taxon>
        <taxon>Candidatus Kaiseribacteriota</taxon>
    </lineage>
</organism>
<dbReference type="Proteomes" id="UP000177395">
    <property type="component" value="Unassembled WGS sequence"/>
</dbReference>
<dbReference type="InterPro" id="IPR005754">
    <property type="entry name" value="Sortase"/>
</dbReference>
<dbReference type="EMBL" id="MFMS01000002">
    <property type="protein sequence ID" value="OGG86179.1"/>
    <property type="molecule type" value="Genomic_DNA"/>
</dbReference>
<gene>
    <name evidence="3" type="ORF">A2392_01825</name>
</gene>
<accession>A0A1F6FJZ4</accession>
<feature type="transmembrane region" description="Helical" evidence="2">
    <location>
        <begin position="12"/>
        <end position="30"/>
    </location>
</feature>
<keyword evidence="2" id="KW-0472">Membrane</keyword>
<keyword evidence="2" id="KW-1133">Transmembrane helix</keyword>
<dbReference type="CDD" id="cd05829">
    <property type="entry name" value="Sortase_F"/>
    <property type="match status" value="1"/>
</dbReference>
<dbReference type="Gene3D" id="2.40.260.10">
    <property type="entry name" value="Sortase"/>
    <property type="match status" value="1"/>
</dbReference>